<dbReference type="Pfam" id="PF02033">
    <property type="entry name" value="RBFA"/>
    <property type="match status" value="1"/>
</dbReference>
<comment type="caution">
    <text evidence="5">The sequence shown here is derived from an EMBL/GenBank/DDBJ whole genome shotgun (WGS) entry which is preliminary data.</text>
</comment>
<protein>
    <recommendedName>
        <fullName evidence="3">Ribosome-binding factor A</fullName>
    </recommendedName>
</protein>
<dbReference type="InterPro" id="IPR000238">
    <property type="entry name" value="RbfA"/>
</dbReference>
<dbReference type="HAMAP" id="MF_00003">
    <property type="entry name" value="RbfA"/>
    <property type="match status" value="1"/>
</dbReference>
<evidence type="ECO:0000256" key="3">
    <source>
        <dbReference type="HAMAP-Rule" id="MF_00003"/>
    </source>
</evidence>
<evidence type="ECO:0000256" key="2">
    <source>
        <dbReference type="ARBA" id="ARBA00022517"/>
    </source>
</evidence>
<comment type="function">
    <text evidence="3">One of several proteins that assist in the late maturation steps of the functional core of the 30S ribosomal subunit. Associates with free 30S ribosomal subunits (but not with 30S subunits that are part of 70S ribosomes or polysomes). Required for efficient processing of 16S rRNA. May interact with the 5'-terminal helix region of 16S rRNA.</text>
</comment>
<dbReference type="Proteomes" id="UP000431092">
    <property type="component" value="Unassembled WGS sequence"/>
</dbReference>
<evidence type="ECO:0000313" key="5">
    <source>
        <dbReference type="EMBL" id="MTB71611.1"/>
    </source>
</evidence>
<feature type="compositionally biased region" description="Low complexity" evidence="4">
    <location>
        <begin position="140"/>
        <end position="149"/>
    </location>
</feature>
<dbReference type="GO" id="GO:0030490">
    <property type="term" value="P:maturation of SSU-rRNA"/>
    <property type="evidence" value="ECO:0007669"/>
    <property type="project" value="UniProtKB-UniRule"/>
</dbReference>
<evidence type="ECO:0000256" key="1">
    <source>
        <dbReference type="ARBA" id="ARBA00022490"/>
    </source>
</evidence>
<dbReference type="NCBIfam" id="TIGR00082">
    <property type="entry name" value="rbfA"/>
    <property type="match status" value="1"/>
</dbReference>
<dbReference type="GO" id="GO:0005829">
    <property type="term" value="C:cytosol"/>
    <property type="evidence" value="ECO:0007669"/>
    <property type="project" value="TreeGrafter"/>
</dbReference>
<feature type="compositionally biased region" description="Acidic residues" evidence="4">
    <location>
        <begin position="150"/>
        <end position="163"/>
    </location>
</feature>
<dbReference type="RefSeq" id="WP_154592945.1">
    <property type="nucleotide sequence ID" value="NZ_CP171001.1"/>
</dbReference>
<dbReference type="PROSITE" id="PS01319">
    <property type="entry name" value="RBFA"/>
    <property type="match status" value="1"/>
</dbReference>
<dbReference type="EMBL" id="WLVL01000023">
    <property type="protein sequence ID" value="MTB71611.1"/>
    <property type="molecule type" value="Genomic_DNA"/>
</dbReference>
<evidence type="ECO:0000256" key="4">
    <source>
        <dbReference type="SAM" id="MobiDB-lite"/>
    </source>
</evidence>
<proteinExistence type="inferred from homology"/>
<dbReference type="InterPro" id="IPR020053">
    <property type="entry name" value="Ribosome-bd_factorA_CS"/>
</dbReference>
<dbReference type="GO" id="GO:0043024">
    <property type="term" value="F:ribosomal small subunit binding"/>
    <property type="evidence" value="ECO:0007669"/>
    <property type="project" value="TreeGrafter"/>
</dbReference>
<dbReference type="InterPro" id="IPR023799">
    <property type="entry name" value="RbfA_dom_sf"/>
</dbReference>
<keyword evidence="1 3" id="KW-0963">Cytoplasm</keyword>
<evidence type="ECO:0000313" key="6">
    <source>
        <dbReference type="Proteomes" id="UP000431092"/>
    </source>
</evidence>
<comment type="similarity">
    <text evidence="3">Belongs to the RbfA family.</text>
</comment>
<dbReference type="PANTHER" id="PTHR33515:SF1">
    <property type="entry name" value="RIBOSOME-BINDING FACTOR A, CHLOROPLASTIC-RELATED"/>
    <property type="match status" value="1"/>
</dbReference>
<dbReference type="AlphaFoldDB" id="A0A6I3ITI5"/>
<dbReference type="PANTHER" id="PTHR33515">
    <property type="entry name" value="RIBOSOME-BINDING FACTOR A, CHLOROPLASTIC-RELATED"/>
    <property type="match status" value="1"/>
</dbReference>
<gene>
    <name evidence="3 5" type="primary">rbfA</name>
    <name evidence="5" type="ORF">GGG17_06435</name>
</gene>
<name>A0A6I3ITI5_9MICO</name>
<dbReference type="InterPro" id="IPR015946">
    <property type="entry name" value="KH_dom-like_a/b"/>
</dbReference>
<reference evidence="5 6" key="1">
    <citation type="submission" date="2019-11" db="EMBL/GenBank/DDBJ databases">
        <title>Whole genome sequencing identifies a novel species of the genus Arsenicicoccus isolated from human blood.</title>
        <authorList>
            <person name="Jeong J.H."/>
            <person name="Kweon O.J."/>
            <person name="Kim H.R."/>
            <person name="Kim T.-H."/>
            <person name="Ha S.-M."/>
            <person name="Lee M.-K."/>
        </authorList>
    </citation>
    <scope>NUCLEOTIDE SEQUENCE [LARGE SCALE GENOMIC DNA]</scope>
    <source>
        <strain evidence="5 6">MKL-02</strain>
    </source>
</reference>
<dbReference type="SUPFAM" id="SSF89919">
    <property type="entry name" value="Ribosome-binding factor A, RbfA"/>
    <property type="match status" value="1"/>
</dbReference>
<organism evidence="5 6">
    <name type="scientific">Arsenicicoccus cauae</name>
    <dbReference type="NCBI Taxonomy" id="2663847"/>
    <lineage>
        <taxon>Bacteria</taxon>
        <taxon>Bacillati</taxon>
        <taxon>Actinomycetota</taxon>
        <taxon>Actinomycetes</taxon>
        <taxon>Micrococcales</taxon>
        <taxon>Intrasporangiaceae</taxon>
        <taxon>Arsenicicoccus</taxon>
    </lineage>
</organism>
<comment type="subunit">
    <text evidence="3">Monomer. Binds 30S ribosomal subunits, but not 50S ribosomal subunits or 70S ribosomes.</text>
</comment>
<comment type="subcellular location">
    <subcellularLocation>
        <location evidence="3">Cytoplasm</location>
    </subcellularLocation>
</comment>
<feature type="region of interest" description="Disordered" evidence="4">
    <location>
        <begin position="109"/>
        <end position="211"/>
    </location>
</feature>
<keyword evidence="2 3" id="KW-0690">Ribosome biogenesis</keyword>
<accession>A0A6I3ITI5</accession>
<feature type="compositionally biased region" description="Basic and acidic residues" evidence="4">
    <location>
        <begin position="109"/>
        <end position="125"/>
    </location>
</feature>
<dbReference type="Gene3D" id="3.30.300.20">
    <property type="match status" value="1"/>
</dbReference>
<keyword evidence="6" id="KW-1185">Reference proteome</keyword>
<sequence>MADPARARKIADRIKVVAAEYLEYRLKDERLGFVTLTDVRVTGDLQHASIFYTVFGSDEEREGTAAALQDNLGRIRSYVGKALGIRLTPSLEFIADALPETSSQIEDALRKARERDEELARRREQAAYAGDADPYKKPADASSEPADATDATDDSDDSVDTDDGYAPVPPPPSVRDGGVDAEEAAQLEDVAALDLADQEEDAAQGTGRADG</sequence>